<evidence type="ECO:0000313" key="7">
    <source>
        <dbReference type="Proteomes" id="UP000321797"/>
    </source>
</evidence>
<dbReference type="AlphaFoldDB" id="A0A0F5MUY4"/>
<dbReference type="Proteomes" id="UP000321797">
    <property type="component" value="Unassembled WGS sequence"/>
</dbReference>
<reference evidence="5" key="1">
    <citation type="submission" date="2015-04" db="EMBL/GenBank/DDBJ databases">
        <title>Genome sequence of Mycobacterium arupense GUC1.</title>
        <authorList>
            <person name="Greninger A.L."/>
            <person name="Cunningham G."/>
            <person name="Chiu C.Y."/>
            <person name="Miller S."/>
        </authorList>
    </citation>
    <scope>NUCLEOTIDE SEQUENCE [LARGE SCALE GENOMIC DNA]</scope>
    <source>
        <strain evidence="5">GUC1</strain>
    </source>
</reference>
<dbReference type="PATRIC" id="fig|342002.3.peg.1993"/>
<feature type="transmembrane region" description="Helical" evidence="1">
    <location>
        <begin position="88"/>
        <end position="108"/>
    </location>
</feature>
<evidence type="ECO:0000313" key="4">
    <source>
        <dbReference type="EMBL" id="TXI57322.1"/>
    </source>
</evidence>
<keyword evidence="6" id="KW-1185">Reference proteome</keyword>
<feature type="transmembrane region" description="Helical" evidence="1">
    <location>
        <begin position="171"/>
        <end position="194"/>
    </location>
</feature>
<dbReference type="STRING" id="342002.BST15_05755"/>
<accession>A0A0F5MUY4</accession>
<evidence type="ECO:0000313" key="2">
    <source>
        <dbReference type="EMBL" id="KKB98506.1"/>
    </source>
</evidence>
<keyword evidence="1" id="KW-1133">Transmembrane helix</keyword>
<proteinExistence type="predicted"/>
<reference evidence="2" key="2">
    <citation type="submission" date="2015-04" db="EMBL/GenBank/DDBJ databases">
        <title>Genome sequence of Mycobacterium arupense strain GUC1.</title>
        <authorList>
            <person name="Greninger A.L."/>
            <person name="Cunningham G."/>
            <person name="Chiu C.Y."/>
            <person name="Miller S."/>
        </authorList>
    </citation>
    <scope>NUCLEOTIDE SEQUENCE</scope>
    <source>
        <strain evidence="2">GUC1</strain>
    </source>
</reference>
<feature type="transmembrane region" description="Helical" evidence="1">
    <location>
        <begin position="234"/>
        <end position="255"/>
    </location>
</feature>
<dbReference type="RefSeq" id="WP_046190232.1">
    <property type="nucleotide sequence ID" value="NZ_JACKUJ010000019.1"/>
</dbReference>
<feature type="transmembrane region" description="Helical" evidence="1">
    <location>
        <begin position="143"/>
        <end position="165"/>
    </location>
</feature>
<dbReference type="Proteomes" id="UP000034416">
    <property type="component" value="Unassembled WGS sequence"/>
</dbReference>
<evidence type="ECO:0000256" key="1">
    <source>
        <dbReference type="SAM" id="Phobius"/>
    </source>
</evidence>
<dbReference type="OrthoDB" id="3837845at2"/>
<dbReference type="SUPFAM" id="SSF103481">
    <property type="entry name" value="Multidrug resistance efflux transporter EmrE"/>
    <property type="match status" value="1"/>
</dbReference>
<feature type="transmembrane region" description="Helical" evidence="1">
    <location>
        <begin position="206"/>
        <end position="228"/>
    </location>
</feature>
<feature type="transmembrane region" description="Helical" evidence="1">
    <location>
        <begin position="114"/>
        <end position="131"/>
    </location>
</feature>
<feature type="transmembrane region" description="Helical" evidence="1">
    <location>
        <begin position="262"/>
        <end position="286"/>
    </location>
</feature>
<dbReference type="PANTHER" id="PTHR40761">
    <property type="entry name" value="CONSERVED INTEGRAL MEMBRANE ALANINE VALINE AND LEUCINE RICH PROTEIN-RELATED"/>
    <property type="match status" value="1"/>
</dbReference>
<gene>
    <name evidence="3" type="ORF">BST15_05755</name>
    <name evidence="4" type="ORF">E6Q54_08030</name>
    <name evidence="2" type="ORF">WR43_14105</name>
</gene>
<dbReference type="EMBL" id="SSGD01000038">
    <property type="protein sequence ID" value="TXI57322.1"/>
    <property type="molecule type" value="Genomic_DNA"/>
</dbReference>
<dbReference type="Proteomes" id="UP000192327">
    <property type="component" value="Unassembled WGS sequence"/>
</dbReference>
<comment type="caution">
    <text evidence="2">The sequence shown here is derived from an EMBL/GenBank/DDBJ whole genome shotgun (WGS) entry which is preliminary data.</text>
</comment>
<evidence type="ECO:0000313" key="5">
    <source>
        <dbReference type="Proteomes" id="UP000034416"/>
    </source>
</evidence>
<keyword evidence="1" id="KW-0472">Membrane</keyword>
<dbReference type="InterPro" id="IPR037185">
    <property type="entry name" value="EmrE-like"/>
</dbReference>
<name>A0A0F5MUY4_9MYCO</name>
<reference evidence="3 6" key="3">
    <citation type="submission" date="2016-12" db="EMBL/GenBank/DDBJ databases">
        <title>The new phylogeny of genus Mycobacterium.</title>
        <authorList>
            <person name="Tortoli E."/>
            <person name="Trovato A."/>
            <person name="Cirillo D.M."/>
        </authorList>
    </citation>
    <scope>NUCLEOTIDE SEQUENCE [LARGE SCALE GENOMIC DNA]</scope>
    <source>
        <strain evidence="3 6">DSM 44942</strain>
    </source>
</reference>
<sequence>MLIGVAAALLACFGYGVASVLQAYGARSSAAADQVGPQPANADGRPTLRSTANAMLTTAFIAGMVLDVIGFAGSVVSARLIPLFLSQTIISANLVVTAVLGIWVLGIRLHRRDWAAIATVVVSLCVLGLTAGRAGPGDAARGLHLALLVAAMAAFAIGIVLIRLLGARAAVAAGLVSGVLYGLLAIAVRVVGGVDPLRVEILLRDPASWAIVLTGFGGFYLFTVALQLGSVNGAVAALVVGETVLPGIVGVALLGDSTAPGLGWLVALGFCTAVGGAVAVAVFGAAGHAATTDPASPHPALNH</sequence>
<evidence type="ECO:0000313" key="3">
    <source>
        <dbReference type="EMBL" id="ORA00193.1"/>
    </source>
</evidence>
<evidence type="ECO:0000313" key="6">
    <source>
        <dbReference type="Proteomes" id="UP000192327"/>
    </source>
</evidence>
<dbReference type="PANTHER" id="PTHR40761:SF1">
    <property type="entry name" value="CONSERVED INTEGRAL MEMBRANE ALANINE VALINE AND LEUCINE RICH PROTEIN-RELATED"/>
    <property type="match status" value="1"/>
</dbReference>
<protein>
    <submittedName>
        <fullName evidence="2">Membrane protein</fullName>
    </submittedName>
</protein>
<dbReference type="EMBL" id="LASW01000067">
    <property type="protein sequence ID" value="KKB98506.1"/>
    <property type="molecule type" value="Genomic_DNA"/>
</dbReference>
<keyword evidence="1" id="KW-0812">Transmembrane</keyword>
<dbReference type="EMBL" id="MVHH01000007">
    <property type="protein sequence ID" value="ORA00193.1"/>
    <property type="molecule type" value="Genomic_DNA"/>
</dbReference>
<reference evidence="4 7" key="4">
    <citation type="submission" date="2018-09" db="EMBL/GenBank/DDBJ databases">
        <title>Metagenome Assembled Genomes from an Advanced Water Purification Facility.</title>
        <authorList>
            <person name="Stamps B.W."/>
            <person name="Spear J.R."/>
        </authorList>
    </citation>
    <scope>NUCLEOTIDE SEQUENCE [LARGE SCALE GENOMIC DNA]</scope>
    <source>
        <strain evidence="4">Bin_29_2</strain>
    </source>
</reference>
<organism evidence="2 5">
    <name type="scientific">Mycolicibacter arupensis</name>
    <dbReference type="NCBI Taxonomy" id="342002"/>
    <lineage>
        <taxon>Bacteria</taxon>
        <taxon>Bacillati</taxon>
        <taxon>Actinomycetota</taxon>
        <taxon>Actinomycetes</taxon>
        <taxon>Mycobacteriales</taxon>
        <taxon>Mycobacteriaceae</taxon>
        <taxon>Mycolicibacter</taxon>
    </lineage>
</organism>
<feature type="transmembrane region" description="Helical" evidence="1">
    <location>
        <begin position="55"/>
        <end position="76"/>
    </location>
</feature>